<name>A0A1H3BUI5_ALLWA</name>
<reference evidence="2" key="2">
    <citation type="submission" date="2016-10" db="EMBL/GenBank/DDBJ databases">
        <authorList>
            <person name="de Groot N.N."/>
        </authorList>
    </citation>
    <scope>NUCLEOTIDE SEQUENCE [LARGE SCALE GENOMIC DNA]</scope>
    <source>
        <strain evidence="2">DSM 173</strain>
    </source>
</reference>
<dbReference type="GO" id="GO:0000150">
    <property type="term" value="F:DNA strand exchange activity"/>
    <property type="evidence" value="ECO:0007669"/>
    <property type="project" value="InterPro"/>
</dbReference>
<dbReference type="Proteomes" id="UP000198672">
    <property type="component" value="Unassembled WGS sequence"/>
</dbReference>
<sequence length="46" mass="5381">MRGEQRKIVVANRDRLARCGFERIEWIVNELGSELVVLNDVIKEPE</sequence>
<keyword evidence="4" id="KW-1185">Reference proteome</keyword>
<dbReference type="InterPro" id="IPR006119">
    <property type="entry name" value="Resolv_N"/>
</dbReference>
<reference evidence="4" key="1">
    <citation type="submission" date="2016-10" db="EMBL/GenBank/DDBJ databases">
        <authorList>
            <person name="Varghese N."/>
            <person name="Submissions S."/>
        </authorList>
    </citation>
    <scope>NUCLEOTIDE SEQUENCE [LARGE SCALE GENOMIC DNA]</scope>
    <source>
        <strain evidence="4">DSM 173</strain>
    </source>
</reference>
<dbReference type="GO" id="GO:0003677">
    <property type="term" value="F:DNA binding"/>
    <property type="evidence" value="ECO:0007669"/>
    <property type="project" value="InterPro"/>
</dbReference>
<dbReference type="EMBL" id="FNOW01000050">
    <property type="protein sequence ID" value="SDY33157.1"/>
    <property type="molecule type" value="Genomic_DNA"/>
</dbReference>
<organism evidence="2 4">
    <name type="scientific">Allochromatium warmingii</name>
    <name type="common">Chromatium warmingii</name>
    <dbReference type="NCBI Taxonomy" id="61595"/>
    <lineage>
        <taxon>Bacteria</taxon>
        <taxon>Pseudomonadati</taxon>
        <taxon>Pseudomonadota</taxon>
        <taxon>Gammaproteobacteria</taxon>
        <taxon>Chromatiales</taxon>
        <taxon>Chromatiaceae</taxon>
        <taxon>Allochromatium</taxon>
    </lineage>
</organism>
<evidence type="ECO:0000259" key="1">
    <source>
        <dbReference type="PROSITE" id="PS51736"/>
    </source>
</evidence>
<dbReference type="AlphaFoldDB" id="A0A1H3BUI5"/>
<dbReference type="PROSITE" id="PS51736">
    <property type="entry name" value="RECOMBINASES_3"/>
    <property type="match status" value="1"/>
</dbReference>
<evidence type="ECO:0000313" key="4">
    <source>
        <dbReference type="Proteomes" id="UP000198672"/>
    </source>
</evidence>
<proteinExistence type="predicted"/>
<dbReference type="EMBL" id="FNOW01000004">
    <property type="protein sequence ID" value="SDX45308.1"/>
    <property type="molecule type" value="Genomic_DNA"/>
</dbReference>
<evidence type="ECO:0000313" key="3">
    <source>
        <dbReference type="EMBL" id="SDY33157.1"/>
    </source>
</evidence>
<evidence type="ECO:0000313" key="2">
    <source>
        <dbReference type="EMBL" id="SDX45308.1"/>
    </source>
</evidence>
<accession>A0A1H3BUI5</accession>
<gene>
    <name evidence="2" type="ORF">SAMN05421644_1041</name>
    <name evidence="3" type="ORF">SAMN05421644_15013</name>
</gene>
<feature type="non-terminal residue" evidence="2">
    <location>
        <position position="46"/>
    </location>
</feature>
<feature type="domain" description="Resolvase/invertase-type recombinase catalytic" evidence="1">
    <location>
        <begin position="1"/>
        <end position="46"/>
    </location>
</feature>
<protein>
    <recommendedName>
        <fullName evidence="1">Resolvase/invertase-type recombinase catalytic domain-containing protein</fullName>
    </recommendedName>
</protein>